<keyword evidence="3 7" id="KW-0228">DNA excision</keyword>
<comment type="subunit">
    <text evidence="7">Interacts with UvrB in an incision complex.</text>
</comment>
<name>A0A9D1N709_9FIRM</name>
<dbReference type="PROSITE" id="PS50164">
    <property type="entry name" value="GIY_YIG"/>
    <property type="match status" value="1"/>
</dbReference>
<evidence type="ECO:0000259" key="9">
    <source>
        <dbReference type="PROSITE" id="PS50151"/>
    </source>
</evidence>
<reference evidence="12" key="1">
    <citation type="submission" date="2020-10" db="EMBL/GenBank/DDBJ databases">
        <authorList>
            <person name="Gilroy R."/>
        </authorList>
    </citation>
    <scope>NUCLEOTIDE SEQUENCE</scope>
    <source>
        <strain evidence="12">ChiSjej4B22-8349</strain>
    </source>
</reference>
<evidence type="ECO:0000256" key="5">
    <source>
        <dbReference type="ARBA" id="ARBA00023204"/>
    </source>
</evidence>
<proteinExistence type="inferred from homology"/>
<feature type="domain" description="GIY-YIG" evidence="10">
    <location>
        <begin position="13"/>
        <end position="92"/>
    </location>
</feature>
<keyword evidence="1 7" id="KW-0963">Cytoplasm</keyword>
<dbReference type="Gene3D" id="3.40.1440.10">
    <property type="entry name" value="GIY-YIG endonuclease"/>
    <property type="match status" value="1"/>
</dbReference>
<dbReference type="CDD" id="cd10434">
    <property type="entry name" value="GIY-YIG_UvrC_Cho"/>
    <property type="match status" value="1"/>
</dbReference>
<dbReference type="SUPFAM" id="SSF46600">
    <property type="entry name" value="C-terminal UvrC-binding domain of UvrB"/>
    <property type="match status" value="1"/>
</dbReference>
<dbReference type="InterPro" id="IPR035901">
    <property type="entry name" value="GIY-YIG_endonuc_sf"/>
</dbReference>
<keyword evidence="2 7" id="KW-0227">DNA damage</keyword>
<dbReference type="InterPro" id="IPR036876">
    <property type="entry name" value="UVR_dom_sf"/>
</dbReference>
<evidence type="ECO:0000313" key="13">
    <source>
        <dbReference type="Proteomes" id="UP000824130"/>
    </source>
</evidence>
<evidence type="ECO:0000256" key="1">
    <source>
        <dbReference type="ARBA" id="ARBA00022490"/>
    </source>
</evidence>
<keyword evidence="8" id="KW-0175">Coiled coil</keyword>
<dbReference type="InterPro" id="IPR050066">
    <property type="entry name" value="UvrABC_protein_C"/>
</dbReference>
<comment type="subcellular location">
    <subcellularLocation>
        <location evidence="7">Cytoplasm</location>
    </subcellularLocation>
</comment>
<dbReference type="InterPro" id="IPR047296">
    <property type="entry name" value="GIY-YIG_UvrC_Cho"/>
</dbReference>
<reference evidence="12" key="2">
    <citation type="journal article" date="2021" name="PeerJ">
        <title>Extensive microbial diversity within the chicken gut microbiome revealed by metagenomics and culture.</title>
        <authorList>
            <person name="Gilroy R."/>
            <person name="Ravi A."/>
            <person name="Getino M."/>
            <person name="Pursley I."/>
            <person name="Horton D.L."/>
            <person name="Alikhan N.F."/>
            <person name="Baker D."/>
            <person name="Gharbi K."/>
            <person name="Hall N."/>
            <person name="Watson M."/>
            <person name="Adriaenssens E.M."/>
            <person name="Foster-Nyarko E."/>
            <person name="Jarju S."/>
            <person name="Secka A."/>
            <person name="Antonio M."/>
            <person name="Oren A."/>
            <person name="Chaudhuri R.R."/>
            <person name="La Ragione R."/>
            <person name="Hildebrand F."/>
            <person name="Pallen M.J."/>
        </authorList>
    </citation>
    <scope>NUCLEOTIDE SEQUENCE</scope>
    <source>
        <strain evidence="12">ChiSjej4B22-8349</strain>
    </source>
</reference>
<dbReference type="NCBIfam" id="TIGR00194">
    <property type="entry name" value="uvrC"/>
    <property type="match status" value="1"/>
</dbReference>
<dbReference type="SUPFAM" id="SSF47781">
    <property type="entry name" value="RuvA domain 2-like"/>
    <property type="match status" value="1"/>
</dbReference>
<dbReference type="EMBL" id="DVOB01000080">
    <property type="protein sequence ID" value="HIU95791.1"/>
    <property type="molecule type" value="Genomic_DNA"/>
</dbReference>
<comment type="function">
    <text evidence="7">The UvrABC repair system catalyzes the recognition and processing of DNA lesions. UvrC both incises the 5' and 3' sides of the lesion. The N-terminal half is responsible for the 3' incision and the C-terminal half is responsible for the 5' incision.</text>
</comment>
<dbReference type="SUPFAM" id="SSF82771">
    <property type="entry name" value="GIY-YIG endonuclease"/>
    <property type="match status" value="1"/>
</dbReference>
<dbReference type="InterPro" id="IPR010994">
    <property type="entry name" value="RuvA_2-like"/>
</dbReference>
<dbReference type="Pfam" id="PF22920">
    <property type="entry name" value="UvrC_RNaseH"/>
    <property type="match status" value="1"/>
</dbReference>
<sequence length="661" mass="74667">MFDIQENLKNLPDGPGVYMHKDRLGNIIYVGKAVSLRNRVRQYFQSKKNMAPKVRSMVEQIAEFEYITTGSEMEALILECNLIKKHRPKYNILLRDDKTYPYIKITNEDYPRVIKTRVVKKDGGRYFGPYSDAGAVNKIVDLLNSSFALKRCSAVAFPSGFKPCLNFHINQCRGICTGSVSRESYSEAVEGARDFLNGKNKKLLDRLKSLMDEAAEKMEYEEAAVYRDYIEAAKALSATQRVVIQHSKDIDIVIPAKGTEETHMVLFFVRDGKLVGRESYEMEASFEEDSGELISAFINQHYSELPNFPKEILLTRMPADKELLERYLSELAGHNVSLVKPQKGEKKALVDMAYKDVLEMVKTIDDRAANARERRRSLGADIFGILKEMGAVSGEYDGREFRAESYDISNTNGVDTVGAMVVFNGLKPDKSGYRKFKIRSVYGQNDYKAMKEVLTRRFSRVFQGDPAFEVLPDIIFMDGGKGHVSAALEVIDETGLDIPVVGMVKDDRHRTRALVYRTGRRVGAADGLADDRSGAEEQDWCGRGQDTSGQVDGYAEISLKGKPMLFKYIGRMQEEVHRFAIEYHRSLRNRNASRSVLDDIKGIGPARKAALLEHFKSVDAIRAATAEEMEKLPEMNGGAAKAVWQYFHGRETTTENRNKEK</sequence>
<dbReference type="InterPro" id="IPR038476">
    <property type="entry name" value="UvrC_RNase_H_dom_sf"/>
</dbReference>
<dbReference type="PROSITE" id="PS50165">
    <property type="entry name" value="UVRC"/>
    <property type="match status" value="1"/>
</dbReference>
<evidence type="ECO:0000313" key="12">
    <source>
        <dbReference type="EMBL" id="HIU95791.1"/>
    </source>
</evidence>
<evidence type="ECO:0000256" key="6">
    <source>
        <dbReference type="ARBA" id="ARBA00023236"/>
    </source>
</evidence>
<dbReference type="Pfam" id="PF02151">
    <property type="entry name" value="UVR"/>
    <property type="match status" value="1"/>
</dbReference>
<dbReference type="Pfam" id="PF14520">
    <property type="entry name" value="HHH_5"/>
    <property type="match status" value="1"/>
</dbReference>
<dbReference type="HAMAP" id="MF_00203">
    <property type="entry name" value="UvrC"/>
    <property type="match status" value="1"/>
</dbReference>
<evidence type="ECO:0000259" key="11">
    <source>
        <dbReference type="PROSITE" id="PS50165"/>
    </source>
</evidence>
<feature type="coiled-coil region" evidence="8">
    <location>
        <begin position="193"/>
        <end position="224"/>
    </location>
</feature>
<dbReference type="PANTHER" id="PTHR30562:SF1">
    <property type="entry name" value="UVRABC SYSTEM PROTEIN C"/>
    <property type="match status" value="1"/>
</dbReference>
<keyword evidence="5 7" id="KW-0234">DNA repair</keyword>
<organism evidence="12 13">
    <name type="scientific">Candidatus Allocopromorpha excrementipullorum</name>
    <dbReference type="NCBI Taxonomy" id="2840743"/>
    <lineage>
        <taxon>Bacteria</taxon>
        <taxon>Bacillati</taxon>
        <taxon>Bacillota</taxon>
        <taxon>Clostridia</taxon>
        <taxon>Eubacteriales</taxon>
        <taxon>Eubacteriaceae</taxon>
        <taxon>Eubacteriaceae incertae sedis</taxon>
        <taxon>Candidatus Allocopromorpha</taxon>
    </lineage>
</organism>
<gene>
    <name evidence="7 12" type="primary">uvrC</name>
    <name evidence="12" type="ORF">IAD25_03665</name>
</gene>
<dbReference type="Pfam" id="PF01541">
    <property type="entry name" value="GIY-YIG"/>
    <property type="match status" value="1"/>
</dbReference>
<dbReference type="GO" id="GO:0009432">
    <property type="term" value="P:SOS response"/>
    <property type="evidence" value="ECO:0007669"/>
    <property type="project" value="UniProtKB-UniRule"/>
</dbReference>
<dbReference type="AlphaFoldDB" id="A0A9D1N709"/>
<feature type="domain" description="UvrC family homology region profile" evidence="11">
    <location>
        <begin position="266"/>
        <end position="491"/>
    </location>
</feature>
<dbReference type="GO" id="GO:0006289">
    <property type="term" value="P:nucleotide-excision repair"/>
    <property type="evidence" value="ECO:0007669"/>
    <property type="project" value="UniProtKB-UniRule"/>
</dbReference>
<dbReference type="InterPro" id="IPR001162">
    <property type="entry name" value="UvrC_RNase_H_dom"/>
</dbReference>
<dbReference type="Proteomes" id="UP000824130">
    <property type="component" value="Unassembled WGS sequence"/>
</dbReference>
<evidence type="ECO:0000256" key="7">
    <source>
        <dbReference type="HAMAP-Rule" id="MF_00203"/>
    </source>
</evidence>
<evidence type="ECO:0000256" key="3">
    <source>
        <dbReference type="ARBA" id="ARBA00022769"/>
    </source>
</evidence>
<evidence type="ECO:0000256" key="8">
    <source>
        <dbReference type="SAM" id="Coils"/>
    </source>
</evidence>
<dbReference type="GO" id="GO:0003677">
    <property type="term" value="F:DNA binding"/>
    <property type="evidence" value="ECO:0007669"/>
    <property type="project" value="UniProtKB-UniRule"/>
</dbReference>
<comment type="caution">
    <text evidence="12">The sequence shown here is derived from an EMBL/GenBank/DDBJ whole genome shotgun (WGS) entry which is preliminary data.</text>
</comment>
<comment type="similarity">
    <text evidence="7">Belongs to the UvrC family.</text>
</comment>
<dbReference type="InterPro" id="IPR001943">
    <property type="entry name" value="UVR_dom"/>
</dbReference>
<dbReference type="Gene3D" id="4.10.860.10">
    <property type="entry name" value="UVR domain"/>
    <property type="match status" value="1"/>
</dbReference>
<dbReference type="GO" id="GO:0009380">
    <property type="term" value="C:excinuclease repair complex"/>
    <property type="evidence" value="ECO:0007669"/>
    <property type="project" value="InterPro"/>
</dbReference>
<dbReference type="Gene3D" id="1.10.150.20">
    <property type="entry name" value="5' to 3' exonuclease, C-terminal subdomain"/>
    <property type="match status" value="1"/>
</dbReference>
<protein>
    <recommendedName>
        <fullName evidence="7">UvrABC system protein C</fullName>
        <shortName evidence="7">Protein UvrC</shortName>
    </recommendedName>
    <alternativeName>
        <fullName evidence="7">Excinuclease ABC subunit C</fullName>
    </alternativeName>
</protein>
<dbReference type="PROSITE" id="PS50151">
    <property type="entry name" value="UVR"/>
    <property type="match status" value="1"/>
</dbReference>
<dbReference type="Gene3D" id="3.30.420.340">
    <property type="entry name" value="UvrC, RNAse H endonuclease domain"/>
    <property type="match status" value="1"/>
</dbReference>
<dbReference type="InterPro" id="IPR004791">
    <property type="entry name" value="UvrC"/>
</dbReference>
<accession>A0A9D1N709</accession>
<dbReference type="SMART" id="SM00465">
    <property type="entry name" value="GIYc"/>
    <property type="match status" value="1"/>
</dbReference>
<keyword evidence="4 7" id="KW-0267">Excision nuclease</keyword>
<evidence type="ECO:0000259" key="10">
    <source>
        <dbReference type="PROSITE" id="PS50164"/>
    </source>
</evidence>
<dbReference type="Pfam" id="PF08459">
    <property type="entry name" value="UvrC_RNaseH_dom"/>
    <property type="match status" value="1"/>
</dbReference>
<evidence type="ECO:0000256" key="2">
    <source>
        <dbReference type="ARBA" id="ARBA00022763"/>
    </source>
</evidence>
<keyword evidence="6 7" id="KW-0742">SOS response</keyword>
<evidence type="ECO:0000256" key="4">
    <source>
        <dbReference type="ARBA" id="ARBA00022881"/>
    </source>
</evidence>
<dbReference type="InterPro" id="IPR000305">
    <property type="entry name" value="GIY-YIG_endonuc"/>
</dbReference>
<dbReference type="GO" id="GO:0009381">
    <property type="term" value="F:excinuclease ABC activity"/>
    <property type="evidence" value="ECO:0007669"/>
    <property type="project" value="UniProtKB-UniRule"/>
</dbReference>
<dbReference type="GO" id="GO:0005737">
    <property type="term" value="C:cytoplasm"/>
    <property type="evidence" value="ECO:0007669"/>
    <property type="project" value="UniProtKB-SubCell"/>
</dbReference>
<dbReference type="PANTHER" id="PTHR30562">
    <property type="entry name" value="UVRC/OXIDOREDUCTASE"/>
    <property type="match status" value="1"/>
</dbReference>
<feature type="domain" description="UVR" evidence="9">
    <location>
        <begin position="201"/>
        <end position="236"/>
    </location>
</feature>
<dbReference type="FunFam" id="3.40.1440.10:FF:000001">
    <property type="entry name" value="UvrABC system protein C"/>
    <property type="match status" value="1"/>
</dbReference>